<evidence type="ECO:0000313" key="2">
    <source>
        <dbReference type="Proteomes" id="UP001194746"/>
    </source>
</evidence>
<feature type="non-terminal residue" evidence="1">
    <location>
        <position position="1"/>
    </location>
</feature>
<proteinExistence type="predicted"/>
<dbReference type="Proteomes" id="UP001194746">
    <property type="component" value="Unassembled WGS sequence"/>
</dbReference>
<name>A0AAD4CEV7_ASPNN</name>
<evidence type="ECO:0000313" key="1">
    <source>
        <dbReference type="EMBL" id="KAF9885139.1"/>
    </source>
</evidence>
<comment type="caution">
    <text evidence="1">The sequence shown here is derived from an EMBL/GenBank/DDBJ whole genome shotgun (WGS) entry which is preliminary data.</text>
</comment>
<organism evidence="1 2">
    <name type="scientific">Aspergillus nanangensis</name>
    <dbReference type="NCBI Taxonomy" id="2582783"/>
    <lineage>
        <taxon>Eukaryota</taxon>
        <taxon>Fungi</taxon>
        <taxon>Dikarya</taxon>
        <taxon>Ascomycota</taxon>
        <taxon>Pezizomycotina</taxon>
        <taxon>Eurotiomycetes</taxon>
        <taxon>Eurotiomycetidae</taxon>
        <taxon>Eurotiales</taxon>
        <taxon>Aspergillaceae</taxon>
        <taxon>Aspergillus</taxon>
        <taxon>Aspergillus subgen. Circumdati</taxon>
    </lineage>
</organism>
<reference evidence="1" key="2">
    <citation type="submission" date="2020-02" db="EMBL/GenBank/DDBJ databases">
        <authorList>
            <person name="Gilchrist C.L.M."/>
            <person name="Chooi Y.-H."/>
        </authorList>
    </citation>
    <scope>NUCLEOTIDE SEQUENCE</scope>
    <source>
        <strain evidence="1">MST-FP2251</strain>
    </source>
</reference>
<protein>
    <submittedName>
        <fullName evidence="1">Uncharacterized protein</fullName>
    </submittedName>
</protein>
<reference evidence="1" key="1">
    <citation type="journal article" date="2019" name="Beilstein J. Org. Chem.">
        <title>Nanangenines: drimane sesquiterpenoids as the dominant metabolite cohort of a novel Australian fungus, Aspergillus nanangensis.</title>
        <authorList>
            <person name="Lacey H.J."/>
            <person name="Gilchrist C.L.M."/>
            <person name="Crombie A."/>
            <person name="Kalaitzis J.A."/>
            <person name="Vuong D."/>
            <person name="Rutledge P.J."/>
            <person name="Turner P."/>
            <person name="Pitt J.I."/>
            <person name="Lacey E."/>
            <person name="Chooi Y.H."/>
            <person name="Piggott A.M."/>
        </authorList>
    </citation>
    <scope>NUCLEOTIDE SEQUENCE</scope>
    <source>
        <strain evidence="1">MST-FP2251</strain>
    </source>
</reference>
<dbReference type="EMBL" id="VCAU01000102">
    <property type="protein sequence ID" value="KAF9885139.1"/>
    <property type="molecule type" value="Genomic_DNA"/>
</dbReference>
<keyword evidence="2" id="KW-1185">Reference proteome</keyword>
<accession>A0AAD4CEV7</accession>
<gene>
    <name evidence="1" type="ORF">FE257_000665</name>
</gene>
<sequence length="69" mass="7928">MLVSYIFKGAGWFWCRVARRHYFRRRDSVTYIPLVDLFIGSGFAPEAIRALDGDLEIGLKAMFRAIIAC</sequence>
<dbReference type="AlphaFoldDB" id="A0AAD4CEV7"/>